<name>A0ABY0T9T6_9PROT</name>
<sequence length="57" mass="6556">MLFPGLPRQFHLRVPYDENTYPNDSVRQSDSGRIPATFKVLWPLCGRVKREPGKGNL</sequence>
<proteinExistence type="predicted"/>
<gene>
    <name evidence="1" type="ORF">SAMN05216402_1108</name>
</gene>
<organism evidence="1 2">
    <name type="scientific">Nitrosospira multiformis</name>
    <dbReference type="NCBI Taxonomy" id="1231"/>
    <lineage>
        <taxon>Bacteria</taxon>
        <taxon>Pseudomonadati</taxon>
        <taxon>Pseudomonadota</taxon>
        <taxon>Betaproteobacteria</taxon>
        <taxon>Nitrosomonadales</taxon>
        <taxon>Nitrosomonadaceae</taxon>
        <taxon>Nitrosospira</taxon>
    </lineage>
</organism>
<protein>
    <submittedName>
        <fullName evidence="1">Uncharacterized protein</fullName>
    </submittedName>
</protein>
<dbReference type="EMBL" id="FNKY01000001">
    <property type="protein sequence ID" value="SDQ50353.1"/>
    <property type="molecule type" value="Genomic_DNA"/>
</dbReference>
<evidence type="ECO:0000313" key="1">
    <source>
        <dbReference type="EMBL" id="SDQ50353.1"/>
    </source>
</evidence>
<keyword evidence="2" id="KW-1185">Reference proteome</keyword>
<dbReference type="Proteomes" id="UP000183471">
    <property type="component" value="Unassembled WGS sequence"/>
</dbReference>
<comment type="caution">
    <text evidence="1">The sequence shown here is derived from an EMBL/GenBank/DDBJ whole genome shotgun (WGS) entry which is preliminary data.</text>
</comment>
<reference evidence="1 2" key="1">
    <citation type="submission" date="2016-10" db="EMBL/GenBank/DDBJ databases">
        <authorList>
            <person name="Varghese N."/>
            <person name="Submissions S."/>
        </authorList>
    </citation>
    <scope>NUCLEOTIDE SEQUENCE [LARGE SCALE GENOMIC DNA]</scope>
    <source>
        <strain evidence="1 2">Nl1</strain>
    </source>
</reference>
<evidence type="ECO:0000313" key="2">
    <source>
        <dbReference type="Proteomes" id="UP000183471"/>
    </source>
</evidence>
<accession>A0ABY0T9T6</accession>